<sequence>MTLSRPMNNALRIRPITSPVMAIATLFCLMPLCDHASAWSRVGAIEVTDHAGKPCFGLPKKERKRIGETPQVFGVEVYDAITPPLRQQWSFEFAYPASLPLPPGACVLYGEVPANAVARQTSMPLKPGRLYDVSMSATRTGATQFYSARFCLKANADGSLHAIQVRYDDALGWSPAVCLP</sequence>
<dbReference type="Proteomes" id="UP001174315">
    <property type="component" value="Unassembled WGS sequence"/>
</dbReference>
<comment type="caution">
    <text evidence="1">The sequence shown here is derived from an EMBL/GenBank/DDBJ whole genome shotgun (WGS) entry which is preliminary data.</text>
</comment>
<evidence type="ECO:0000313" key="2">
    <source>
        <dbReference type="Proteomes" id="UP001174315"/>
    </source>
</evidence>
<organism evidence="1 2">
    <name type="scientific">Stenotrophomonas indicatrix</name>
    <dbReference type="NCBI Taxonomy" id="2045451"/>
    <lineage>
        <taxon>Bacteria</taxon>
        <taxon>Pseudomonadati</taxon>
        <taxon>Pseudomonadota</taxon>
        <taxon>Gammaproteobacteria</taxon>
        <taxon>Lysobacterales</taxon>
        <taxon>Lysobacteraceae</taxon>
        <taxon>Stenotrophomonas</taxon>
    </lineage>
</organism>
<protein>
    <submittedName>
        <fullName evidence="1">Uncharacterized protein</fullName>
    </submittedName>
</protein>
<name>A0ABT8QCI1_9GAMM</name>
<evidence type="ECO:0000313" key="1">
    <source>
        <dbReference type="EMBL" id="MDN8669058.1"/>
    </source>
</evidence>
<gene>
    <name evidence="1" type="ORF">Q0S36_06940</name>
</gene>
<proteinExistence type="predicted"/>
<dbReference type="RefSeq" id="WP_234003425.1">
    <property type="nucleotide sequence ID" value="NZ_JACAWX010000001.1"/>
</dbReference>
<keyword evidence="2" id="KW-1185">Reference proteome</keyword>
<dbReference type="EMBL" id="JAUKNN010000012">
    <property type="protein sequence ID" value="MDN8669058.1"/>
    <property type="molecule type" value="Genomic_DNA"/>
</dbReference>
<reference evidence="1" key="1">
    <citation type="submission" date="2023-07" db="EMBL/GenBank/DDBJ databases">
        <title>Stenotrophomonas isolates from soil.</title>
        <authorList>
            <person name="Sharma V."/>
            <person name="Zur-Pinska J."/>
            <person name="Hay A.G."/>
        </authorList>
    </citation>
    <scope>NUCLEOTIDE SEQUENCE</scope>
    <source>
        <strain evidence="1">C2</strain>
    </source>
</reference>
<accession>A0ABT8QCI1</accession>